<reference evidence="1 2" key="1">
    <citation type="submission" date="2013-11" db="EMBL/GenBank/DDBJ databases">
        <title>Genome sequencing of Stegodyphus mimosarum.</title>
        <authorList>
            <person name="Bechsgaard J."/>
        </authorList>
    </citation>
    <scope>NUCLEOTIDE SEQUENCE [LARGE SCALE GENOMIC DNA]</scope>
</reference>
<keyword evidence="2" id="KW-1185">Reference proteome</keyword>
<evidence type="ECO:0000313" key="1">
    <source>
        <dbReference type="EMBL" id="KFM58920.1"/>
    </source>
</evidence>
<dbReference type="Proteomes" id="UP000054359">
    <property type="component" value="Unassembled WGS sequence"/>
</dbReference>
<name>A0A087T1D1_STEMI</name>
<evidence type="ECO:0000313" key="2">
    <source>
        <dbReference type="Proteomes" id="UP000054359"/>
    </source>
</evidence>
<accession>A0A087T1D1</accession>
<proteinExistence type="predicted"/>
<dbReference type="EMBL" id="KK112943">
    <property type="protein sequence ID" value="KFM58920.1"/>
    <property type="molecule type" value="Genomic_DNA"/>
</dbReference>
<feature type="non-terminal residue" evidence="1">
    <location>
        <position position="231"/>
    </location>
</feature>
<sequence length="231" mass="26416">MCVKGEDCFHDMKNKAKYSSLESVFSISSSDSSLSMPGKKRIIGSKAAKNKPADKGKNLKKVVHETFTQVCDKFRKPNLRSVQSKLYNDTNTCSILDLAEDTSEKLVRTSDRRSQNSFVKRKENVTSNSASIHHTYSDALKDKSRMRKELNSELNSFCISKKRQRCVDKTNSQTDFRDDISLQSAEHLYYLNKIRKINEHNNTDIFCESAEHASHEKKILDHKNAKISEEA</sequence>
<organism evidence="1 2">
    <name type="scientific">Stegodyphus mimosarum</name>
    <name type="common">African social velvet spider</name>
    <dbReference type="NCBI Taxonomy" id="407821"/>
    <lineage>
        <taxon>Eukaryota</taxon>
        <taxon>Metazoa</taxon>
        <taxon>Ecdysozoa</taxon>
        <taxon>Arthropoda</taxon>
        <taxon>Chelicerata</taxon>
        <taxon>Arachnida</taxon>
        <taxon>Araneae</taxon>
        <taxon>Araneomorphae</taxon>
        <taxon>Entelegynae</taxon>
        <taxon>Eresoidea</taxon>
        <taxon>Eresidae</taxon>
        <taxon>Stegodyphus</taxon>
    </lineage>
</organism>
<protein>
    <submittedName>
        <fullName evidence="1">Uncharacterized protein</fullName>
    </submittedName>
</protein>
<gene>
    <name evidence="1" type="ORF">X975_12837</name>
</gene>
<dbReference type="AlphaFoldDB" id="A0A087T1D1"/>